<organism evidence="1 2">
    <name type="scientific">Xenoophorus captivus</name>
    <dbReference type="NCBI Taxonomy" id="1517983"/>
    <lineage>
        <taxon>Eukaryota</taxon>
        <taxon>Metazoa</taxon>
        <taxon>Chordata</taxon>
        <taxon>Craniata</taxon>
        <taxon>Vertebrata</taxon>
        <taxon>Euteleostomi</taxon>
        <taxon>Actinopterygii</taxon>
        <taxon>Neopterygii</taxon>
        <taxon>Teleostei</taxon>
        <taxon>Neoteleostei</taxon>
        <taxon>Acanthomorphata</taxon>
        <taxon>Ovalentaria</taxon>
        <taxon>Atherinomorphae</taxon>
        <taxon>Cyprinodontiformes</taxon>
        <taxon>Goodeidae</taxon>
        <taxon>Xenoophorus</taxon>
    </lineage>
</organism>
<evidence type="ECO:0000313" key="2">
    <source>
        <dbReference type="Proteomes" id="UP001434883"/>
    </source>
</evidence>
<comment type="caution">
    <text evidence="1">The sequence shown here is derived from an EMBL/GenBank/DDBJ whole genome shotgun (WGS) entry which is preliminary data.</text>
</comment>
<evidence type="ECO:0000313" key="1">
    <source>
        <dbReference type="EMBL" id="MEQ2211752.1"/>
    </source>
</evidence>
<accession>A0ABV0RVW0</accession>
<sequence>MGRAARVQCCHPDPPGGFQGLGGSLECGPSLQTPSLWFKRPSELGPDLSSLNWPFVALHGPPLCVRALNGCLRFVWANLDGLLDNTYNRRTKPFVRESTLWERVCNCVRFSIFLHMHACVFMHVHVATSYTLGKLNVGHKALRDFSEMFGPPPTT</sequence>
<proteinExistence type="predicted"/>
<reference evidence="1 2" key="1">
    <citation type="submission" date="2021-06" db="EMBL/GenBank/DDBJ databases">
        <authorList>
            <person name="Palmer J.M."/>
        </authorList>
    </citation>
    <scope>NUCLEOTIDE SEQUENCE [LARGE SCALE GENOMIC DNA]</scope>
    <source>
        <strain evidence="1 2">XC_2019</strain>
        <tissue evidence="1">Muscle</tissue>
    </source>
</reference>
<dbReference type="Proteomes" id="UP001434883">
    <property type="component" value="Unassembled WGS sequence"/>
</dbReference>
<name>A0ABV0RVW0_9TELE</name>
<gene>
    <name evidence="1" type="ORF">XENOCAPTIV_014696</name>
</gene>
<keyword evidence="2" id="KW-1185">Reference proteome</keyword>
<protein>
    <submittedName>
        <fullName evidence="1">Uncharacterized protein</fullName>
    </submittedName>
</protein>
<dbReference type="EMBL" id="JAHRIN010059119">
    <property type="protein sequence ID" value="MEQ2211752.1"/>
    <property type="molecule type" value="Genomic_DNA"/>
</dbReference>